<evidence type="ECO:0000313" key="3">
    <source>
        <dbReference type="Proteomes" id="UP000619295"/>
    </source>
</evidence>
<dbReference type="EMBL" id="JACXWY010000009">
    <property type="protein sequence ID" value="MBD3847240.1"/>
    <property type="molecule type" value="Genomic_DNA"/>
</dbReference>
<dbReference type="Pfam" id="PF06568">
    <property type="entry name" value="YjiS-like"/>
    <property type="match status" value="1"/>
</dbReference>
<evidence type="ECO:0000313" key="2">
    <source>
        <dbReference type="EMBL" id="MBD3847240.1"/>
    </source>
</evidence>
<name>A0A927HZ59_9HYPH</name>
<dbReference type="InterPro" id="IPR009506">
    <property type="entry name" value="YjiS-like"/>
</dbReference>
<organism evidence="2 3">
    <name type="scientific">Bosea spartocytisi</name>
    <dbReference type="NCBI Taxonomy" id="2773451"/>
    <lineage>
        <taxon>Bacteria</taxon>
        <taxon>Pseudomonadati</taxon>
        <taxon>Pseudomonadota</taxon>
        <taxon>Alphaproteobacteria</taxon>
        <taxon>Hyphomicrobiales</taxon>
        <taxon>Boseaceae</taxon>
        <taxon>Bosea</taxon>
    </lineage>
</organism>
<comment type="caution">
    <text evidence="2">The sequence shown here is derived from an EMBL/GenBank/DDBJ whole genome shotgun (WGS) entry which is preliminary data.</text>
</comment>
<sequence>MFASPATAQLSLSHRSRGGALKLLLQLEAWLDARASARALYAMDERGLSDLALSRSDVERVNADARRPAGTA</sequence>
<dbReference type="AlphaFoldDB" id="A0A927HZ59"/>
<protein>
    <submittedName>
        <fullName evidence="2">DUF1127 domain-containing protein</fullName>
    </submittedName>
</protein>
<reference evidence="2" key="1">
    <citation type="submission" date="2020-09" db="EMBL/GenBank/DDBJ databases">
        <title>Bosea spartocytisi sp. nov. a root nodule endophyte of Spartocytisus supranubius in the high mountain ecosystem fo the Teide National Park (Canary Islands, Spain).</title>
        <authorList>
            <person name="Pulido-Suarez L."/>
            <person name="Peix A."/>
            <person name="Igual J.M."/>
            <person name="Socas-Perez N."/>
            <person name="Velazquez E."/>
            <person name="Flores-Felix J.D."/>
            <person name="Leon-Barrios M."/>
        </authorList>
    </citation>
    <scope>NUCLEOTIDE SEQUENCE</scope>
    <source>
        <strain evidence="2">SSUT16</strain>
    </source>
</reference>
<proteinExistence type="predicted"/>
<dbReference type="RefSeq" id="WP_038363236.1">
    <property type="nucleotide sequence ID" value="NZ_JACXWY010000009.1"/>
</dbReference>
<gene>
    <name evidence="2" type="ORF">IED13_16135</name>
</gene>
<keyword evidence="3" id="KW-1185">Reference proteome</keyword>
<evidence type="ECO:0000259" key="1">
    <source>
        <dbReference type="Pfam" id="PF06568"/>
    </source>
</evidence>
<feature type="domain" description="YjiS-like" evidence="1">
    <location>
        <begin position="26"/>
        <end position="59"/>
    </location>
</feature>
<accession>A0A927HZ59</accession>
<dbReference type="Proteomes" id="UP000619295">
    <property type="component" value="Unassembled WGS sequence"/>
</dbReference>